<keyword evidence="1" id="KW-0812">Transmembrane</keyword>
<feature type="transmembrane region" description="Helical" evidence="1">
    <location>
        <begin position="38"/>
        <end position="60"/>
    </location>
</feature>
<feature type="transmembrane region" description="Helical" evidence="1">
    <location>
        <begin position="105"/>
        <end position="127"/>
    </location>
</feature>
<evidence type="ECO:0008006" key="4">
    <source>
        <dbReference type="Google" id="ProtNLM"/>
    </source>
</evidence>
<evidence type="ECO:0000256" key="1">
    <source>
        <dbReference type="SAM" id="Phobius"/>
    </source>
</evidence>
<accession>A0A1V2I9E4</accession>
<keyword evidence="3" id="KW-1185">Reference proteome</keyword>
<dbReference type="RefSeq" id="WP_076818514.1">
    <property type="nucleotide sequence ID" value="NZ_MOMC01000038.1"/>
</dbReference>
<protein>
    <recommendedName>
        <fullName evidence="4">DUF1345 domain-containing protein</fullName>
    </recommendedName>
</protein>
<organism evidence="2 3">
    <name type="scientific">Pseudofrankia asymbiotica</name>
    <dbReference type="NCBI Taxonomy" id="1834516"/>
    <lineage>
        <taxon>Bacteria</taxon>
        <taxon>Bacillati</taxon>
        <taxon>Actinomycetota</taxon>
        <taxon>Actinomycetes</taxon>
        <taxon>Frankiales</taxon>
        <taxon>Frankiaceae</taxon>
        <taxon>Pseudofrankia</taxon>
    </lineage>
</organism>
<dbReference type="EMBL" id="MOMC01000038">
    <property type="protein sequence ID" value="ONH28673.1"/>
    <property type="molecule type" value="Genomic_DNA"/>
</dbReference>
<dbReference type="AlphaFoldDB" id="A0A1V2I9E4"/>
<sequence>MAATRKEPLRRGEARLPAALATAAAIAIYGLLPGRLVLGPRLIIPALETALLASLVAINPRRMTKQTRWSRAVSLSLVALIALANLTALGMLIRDLVDENVHDGRPLLLGALQIWLTNIIVFGLAFWELDRGGPVARTQTDRSALPPADFRFSQDEDHDTVDEVARGSSRATGWVPTLIDYLYVSTTNSTAFSPTDTMPLSSRAKLLMAVESIAALLTSILVIARGVSILQ</sequence>
<evidence type="ECO:0000313" key="3">
    <source>
        <dbReference type="Proteomes" id="UP000188929"/>
    </source>
</evidence>
<keyword evidence="1" id="KW-1133">Transmembrane helix</keyword>
<dbReference type="Proteomes" id="UP000188929">
    <property type="component" value="Unassembled WGS sequence"/>
</dbReference>
<name>A0A1V2I9E4_9ACTN</name>
<comment type="caution">
    <text evidence="2">The sequence shown here is derived from an EMBL/GenBank/DDBJ whole genome shotgun (WGS) entry which is preliminary data.</text>
</comment>
<keyword evidence="1" id="KW-0472">Membrane</keyword>
<evidence type="ECO:0000313" key="2">
    <source>
        <dbReference type="EMBL" id="ONH28673.1"/>
    </source>
</evidence>
<feature type="transmembrane region" description="Helical" evidence="1">
    <location>
        <begin position="72"/>
        <end position="93"/>
    </location>
</feature>
<dbReference type="OrthoDB" id="5402524at2"/>
<feature type="transmembrane region" description="Helical" evidence="1">
    <location>
        <begin position="206"/>
        <end position="227"/>
    </location>
</feature>
<proteinExistence type="predicted"/>
<reference evidence="3" key="1">
    <citation type="submission" date="2016-10" db="EMBL/GenBank/DDBJ databases">
        <title>Frankia sp. NRRL B-16386 Genome sequencing.</title>
        <authorList>
            <person name="Ghodhbane-Gtari F."/>
            <person name="Swanson E."/>
            <person name="Gueddou A."/>
            <person name="Hezbri K."/>
            <person name="Ktari K."/>
            <person name="Nouioui I."/>
            <person name="Morris K."/>
            <person name="Simpson S."/>
            <person name="Abebe-Akele F."/>
            <person name="Thomas K."/>
            <person name="Gtari M."/>
            <person name="Tisa L.S."/>
        </authorList>
    </citation>
    <scope>NUCLEOTIDE SEQUENCE [LARGE SCALE GENOMIC DNA]</scope>
    <source>
        <strain evidence="3">NRRL B-16386</strain>
    </source>
</reference>
<gene>
    <name evidence="2" type="ORF">BL253_19040</name>
</gene>
<feature type="transmembrane region" description="Helical" evidence="1">
    <location>
        <begin position="12"/>
        <end position="32"/>
    </location>
</feature>